<name>A0AA86IYA9_9BURK</name>
<evidence type="ECO:0000259" key="8">
    <source>
        <dbReference type="SMART" id="SM00849"/>
    </source>
</evidence>
<evidence type="ECO:0000256" key="4">
    <source>
        <dbReference type="ARBA" id="ARBA00022723"/>
    </source>
</evidence>
<feature type="binding site" evidence="7">
    <location>
        <position position="149"/>
    </location>
    <ligand>
        <name>Zn(2+)</name>
        <dbReference type="ChEBI" id="CHEBI:29105"/>
        <label>1</label>
    </ligand>
</feature>
<comment type="catalytic activity">
    <reaction evidence="1 7">
        <text>an S-(2-hydroxyacyl)glutathione + H2O = a 2-hydroxy carboxylate + glutathione + H(+)</text>
        <dbReference type="Rhea" id="RHEA:21864"/>
        <dbReference type="ChEBI" id="CHEBI:15377"/>
        <dbReference type="ChEBI" id="CHEBI:15378"/>
        <dbReference type="ChEBI" id="CHEBI:57925"/>
        <dbReference type="ChEBI" id="CHEBI:58896"/>
        <dbReference type="ChEBI" id="CHEBI:71261"/>
        <dbReference type="EC" id="3.1.2.6"/>
    </reaction>
</comment>
<dbReference type="GO" id="GO:0004416">
    <property type="term" value="F:hydroxyacylglutathione hydrolase activity"/>
    <property type="evidence" value="ECO:0007669"/>
    <property type="project" value="UniProtKB-UniRule"/>
</dbReference>
<evidence type="ECO:0000313" key="10">
    <source>
        <dbReference type="Proteomes" id="UP001329151"/>
    </source>
</evidence>
<dbReference type="PANTHER" id="PTHR43705:SF1">
    <property type="entry name" value="HYDROXYACYLGLUTATHIONE HYDROLASE GLOB"/>
    <property type="match status" value="1"/>
</dbReference>
<dbReference type="EC" id="3.1.2.6" evidence="7"/>
<dbReference type="GO" id="GO:0019243">
    <property type="term" value="P:methylglyoxal catabolic process to D-lactate via S-lactoyl-glutathione"/>
    <property type="evidence" value="ECO:0007669"/>
    <property type="project" value="UniProtKB-UniRule"/>
</dbReference>
<dbReference type="Gene3D" id="3.60.15.10">
    <property type="entry name" value="Ribonuclease Z/Hydroxyacylglutathione hydrolase-like"/>
    <property type="match status" value="1"/>
</dbReference>
<evidence type="ECO:0000256" key="1">
    <source>
        <dbReference type="ARBA" id="ARBA00001623"/>
    </source>
</evidence>
<dbReference type="InterPro" id="IPR050110">
    <property type="entry name" value="Glyoxalase_II_hydrolase"/>
</dbReference>
<evidence type="ECO:0000256" key="5">
    <source>
        <dbReference type="ARBA" id="ARBA00022801"/>
    </source>
</evidence>
<dbReference type="SMART" id="SM00849">
    <property type="entry name" value="Lactamase_B"/>
    <property type="match status" value="1"/>
</dbReference>
<feature type="domain" description="Metallo-beta-lactamase" evidence="8">
    <location>
        <begin position="22"/>
        <end position="187"/>
    </location>
</feature>
<dbReference type="InterPro" id="IPR036866">
    <property type="entry name" value="RibonucZ/Hydroxyglut_hydro"/>
</dbReference>
<feature type="binding site" evidence="7">
    <location>
        <position position="70"/>
    </location>
    <ligand>
        <name>Zn(2+)</name>
        <dbReference type="ChEBI" id="CHEBI:29105"/>
        <label>2</label>
    </ligand>
</feature>
<feature type="binding site" evidence="7">
    <location>
        <position position="69"/>
    </location>
    <ligand>
        <name>Zn(2+)</name>
        <dbReference type="ChEBI" id="CHEBI:29105"/>
        <label>2</label>
    </ligand>
</feature>
<reference evidence="9 10" key="1">
    <citation type="submission" date="2023-10" db="EMBL/GenBank/DDBJ databases">
        <title>Complete Genome Sequence of Limnobacter thiooxidans CS-K2T, Isolated from freshwater lake sediments in Bavaria, Germany.</title>
        <authorList>
            <person name="Naruki M."/>
            <person name="Watanabe A."/>
            <person name="Warashina T."/>
            <person name="Morita T."/>
            <person name="Arakawa K."/>
        </authorList>
    </citation>
    <scope>NUCLEOTIDE SEQUENCE [LARGE SCALE GENOMIC DNA]</scope>
    <source>
        <strain evidence="9 10">CS-K2</strain>
    </source>
</reference>
<evidence type="ECO:0000256" key="7">
    <source>
        <dbReference type="HAMAP-Rule" id="MF_01374"/>
    </source>
</evidence>
<keyword evidence="10" id="KW-1185">Reference proteome</keyword>
<dbReference type="Proteomes" id="UP001329151">
    <property type="component" value="Chromosome"/>
</dbReference>
<dbReference type="InterPro" id="IPR032282">
    <property type="entry name" value="HAGH_C"/>
</dbReference>
<accession>A0AA86IYA9</accession>
<keyword evidence="4 7" id="KW-0479">Metal-binding</keyword>
<comment type="function">
    <text evidence="7">Thiolesterase that catalyzes the hydrolysis of S-D-lactoyl-glutathione to form glutathione and D-lactic acid.</text>
</comment>
<comment type="subunit">
    <text evidence="7">Monomer.</text>
</comment>
<evidence type="ECO:0000256" key="6">
    <source>
        <dbReference type="ARBA" id="ARBA00022833"/>
    </source>
</evidence>
<dbReference type="EMBL" id="AP028947">
    <property type="protein sequence ID" value="BET25682.1"/>
    <property type="molecule type" value="Genomic_DNA"/>
</dbReference>
<gene>
    <name evidence="7 9" type="primary">gloB</name>
    <name evidence="9" type="ORF">RGQ30_11830</name>
</gene>
<comment type="cofactor">
    <cofactor evidence="7">
        <name>Zn(2+)</name>
        <dbReference type="ChEBI" id="CHEBI:29105"/>
    </cofactor>
    <text evidence="7">Binds 2 Zn(2+) ions per subunit.</text>
</comment>
<feature type="binding site" evidence="7">
    <location>
        <position position="67"/>
    </location>
    <ligand>
        <name>Zn(2+)</name>
        <dbReference type="ChEBI" id="CHEBI:29105"/>
        <label>1</label>
    </ligand>
</feature>
<dbReference type="PANTHER" id="PTHR43705">
    <property type="entry name" value="HYDROXYACYLGLUTATHIONE HYDROLASE"/>
    <property type="match status" value="1"/>
</dbReference>
<dbReference type="AlphaFoldDB" id="A0AA86IYA9"/>
<evidence type="ECO:0000256" key="2">
    <source>
        <dbReference type="ARBA" id="ARBA00004963"/>
    </source>
</evidence>
<feature type="binding site" evidence="7">
    <location>
        <position position="149"/>
    </location>
    <ligand>
        <name>Zn(2+)</name>
        <dbReference type="ChEBI" id="CHEBI:29105"/>
        <label>2</label>
    </ligand>
</feature>
<keyword evidence="5 7" id="KW-0378">Hydrolase</keyword>
<dbReference type="RefSeq" id="WP_130556791.1">
    <property type="nucleotide sequence ID" value="NZ_AP028947.1"/>
</dbReference>
<dbReference type="CDD" id="cd07723">
    <property type="entry name" value="hydroxyacylglutathione_hydrolase_MBL-fold"/>
    <property type="match status" value="1"/>
</dbReference>
<dbReference type="GO" id="GO:0046872">
    <property type="term" value="F:metal ion binding"/>
    <property type="evidence" value="ECO:0007669"/>
    <property type="project" value="UniProtKB-KW"/>
</dbReference>
<comment type="similarity">
    <text evidence="3 7">Belongs to the metallo-beta-lactamase superfamily. Glyoxalase II family.</text>
</comment>
<sequence>MESFKSSQVSNWSVYGIPAFQDNYLWAIVHEPSKACMVIDPGCAKSVQAFMDAKGYHLAGILVTHHHMDHVGGIDALLRLTGKDIPVYGPATGRVPQVNRPVREGDTVDVHCLVARVVEVPGHTSDHLAYLIELKETMQSDAVWMFPGDTLFSGGCGRLFEGSAEQMHTSLQKLGQFPAQTQVYCAHEYTESNLRFARAYAPELQALVLREQEVKEIRSRGLSTIPTTLEIERLSNLFLNAKSAEELKSIRTAKDNF</sequence>
<dbReference type="Pfam" id="PF00753">
    <property type="entry name" value="Lactamase_B"/>
    <property type="match status" value="1"/>
</dbReference>
<dbReference type="HAMAP" id="MF_01374">
    <property type="entry name" value="Glyoxalase_2"/>
    <property type="match status" value="1"/>
</dbReference>
<protein>
    <recommendedName>
        <fullName evidence="7">Hydroxyacylglutathione hydrolase</fullName>
        <ecNumber evidence="7">3.1.2.6</ecNumber>
    </recommendedName>
    <alternativeName>
        <fullName evidence="7">Glyoxalase II</fullName>
        <shortName evidence="7">Glx II</shortName>
    </alternativeName>
</protein>
<organism evidence="9 10">
    <name type="scientific">Limnobacter thiooxidans</name>
    <dbReference type="NCBI Taxonomy" id="131080"/>
    <lineage>
        <taxon>Bacteria</taxon>
        <taxon>Pseudomonadati</taxon>
        <taxon>Pseudomonadota</taxon>
        <taxon>Betaproteobacteria</taxon>
        <taxon>Burkholderiales</taxon>
        <taxon>Burkholderiaceae</taxon>
        <taxon>Limnobacter</taxon>
    </lineage>
</organism>
<dbReference type="InterPro" id="IPR035680">
    <property type="entry name" value="Clx_II_MBL"/>
</dbReference>
<proteinExistence type="inferred from homology"/>
<evidence type="ECO:0000313" key="9">
    <source>
        <dbReference type="EMBL" id="BET25682.1"/>
    </source>
</evidence>
<dbReference type="SUPFAM" id="SSF56281">
    <property type="entry name" value="Metallo-hydrolase/oxidoreductase"/>
    <property type="match status" value="1"/>
</dbReference>
<dbReference type="InterPro" id="IPR001279">
    <property type="entry name" value="Metallo-B-lactamas"/>
</dbReference>
<dbReference type="PIRSF" id="PIRSF005457">
    <property type="entry name" value="Glx"/>
    <property type="match status" value="1"/>
</dbReference>
<comment type="pathway">
    <text evidence="2 7">Secondary metabolite metabolism; methylglyoxal degradation; (R)-lactate from methylglyoxal: step 2/2.</text>
</comment>
<dbReference type="InterPro" id="IPR017782">
    <property type="entry name" value="Hydroxyacylglutathione_Hdrlase"/>
</dbReference>
<feature type="binding site" evidence="7">
    <location>
        <position position="187"/>
    </location>
    <ligand>
        <name>Zn(2+)</name>
        <dbReference type="ChEBI" id="CHEBI:29105"/>
        <label>2</label>
    </ligand>
</feature>
<feature type="binding site" evidence="7">
    <location>
        <position position="123"/>
    </location>
    <ligand>
        <name>Zn(2+)</name>
        <dbReference type="ChEBI" id="CHEBI:29105"/>
        <label>1</label>
    </ligand>
</feature>
<keyword evidence="6 7" id="KW-0862">Zinc</keyword>
<feature type="binding site" evidence="7">
    <location>
        <position position="65"/>
    </location>
    <ligand>
        <name>Zn(2+)</name>
        <dbReference type="ChEBI" id="CHEBI:29105"/>
        <label>1</label>
    </ligand>
</feature>
<evidence type="ECO:0000256" key="3">
    <source>
        <dbReference type="ARBA" id="ARBA00006759"/>
    </source>
</evidence>
<dbReference type="KEGG" id="lto:RGQ30_11830"/>
<dbReference type="Pfam" id="PF16123">
    <property type="entry name" value="HAGH_C"/>
    <property type="match status" value="1"/>
</dbReference>
<dbReference type="NCBIfam" id="TIGR03413">
    <property type="entry name" value="GSH_gloB"/>
    <property type="match status" value="1"/>
</dbReference>